<gene>
    <name evidence="3" type="ORF">REIFOR_02449</name>
</gene>
<dbReference type="Proteomes" id="UP000229757">
    <property type="component" value="Chromosome"/>
</dbReference>
<reference evidence="3 4" key="1">
    <citation type="journal article" date="2017" name="Environ. Microbiol.">
        <title>Genomic and physiological analyses of 'Reinekea forsetii' reveal a versatile opportunistic lifestyle during spring algae blooms.</title>
        <authorList>
            <person name="Avci B."/>
            <person name="Hahnke R.L."/>
            <person name="Chafee M."/>
            <person name="Fischer T."/>
            <person name="Gruber-Vodicka H."/>
            <person name="Tegetmeyer H.E."/>
            <person name="Harder J."/>
            <person name="Fuchs B.M."/>
            <person name="Amann R.I."/>
            <person name="Teeling H."/>
        </authorList>
    </citation>
    <scope>NUCLEOTIDE SEQUENCE [LARGE SCALE GENOMIC DNA]</scope>
    <source>
        <strain evidence="3 4">Hel1_31_D35</strain>
    </source>
</reference>
<organism evidence="3 4">
    <name type="scientific">Reinekea forsetii</name>
    <dbReference type="NCBI Taxonomy" id="1336806"/>
    <lineage>
        <taxon>Bacteria</taxon>
        <taxon>Pseudomonadati</taxon>
        <taxon>Pseudomonadota</taxon>
        <taxon>Gammaproteobacteria</taxon>
        <taxon>Oceanospirillales</taxon>
        <taxon>Saccharospirillaceae</taxon>
        <taxon>Reinekea</taxon>
    </lineage>
</organism>
<evidence type="ECO:0000313" key="4">
    <source>
        <dbReference type="Proteomes" id="UP000229757"/>
    </source>
</evidence>
<name>A0A2K8KWW7_9GAMM</name>
<dbReference type="EMBL" id="CP011797">
    <property type="protein sequence ID" value="ATX77574.1"/>
    <property type="molecule type" value="Genomic_DNA"/>
</dbReference>
<evidence type="ECO:0000313" key="3">
    <source>
        <dbReference type="EMBL" id="ATX77574.1"/>
    </source>
</evidence>
<accession>A0A2K8KWW7</accession>
<evidence type="ECO:0000256" key="1">
    <source>
        <dbReference type="ARBA" id="ARBA00022729"/>
    </source>
</evidence>
<dbReference type="Pfam" id="PF13205">
    <property type="entry name" value="Big_5"/>
    <property type="match status" value="1"/>
</dbReference>
<sequence>MGAVLSFVRPPLIVALGLLAIACSPKVTIVESVSSPTQLAPTMADQTLSDLAFAATVQDTISFSDTDSSSFTLIVTAQGAHGSVTITDADTGAFDYALTSADALSGDSFTVQLSDSTSTVSALISLAFADGTPPVVSFTPLDAAANVAIASDLVLSSDDPLDSETITVQNSAGVCSGSIQLSADNFSTCLALTGPTISDLARTVTVAPTLTLAEKTTYKVRATDALTNTFGTAIATVEQGFATLNAYLIINEVGSSYYSNTLRWFELYNATGTAIDLAEYSFRSISYPALLSSGTHFALPSQNLLPGHYVVVRSQHATGTYADNNQVVYIKNGSEFPYWTADGYIELIHVGSGATIDYVEFGQNYGPTDATAWSGDKATLISSTSSFGQSIGRDANHNDSNSAADWTAFNPGTFGSVNDVECATDADFDMIPDCNEAAGKTFAGMPLYDWGARPGVTDIFIEIDYMNSIDEGVTPRKEALDSVVAAFAPHNIAIHFDVGDLYDQDSGNLDPLDFDLGGGQQVPLANGISFSPVDGRADFYDYKAAYFNNARLQFFHYLIFANSQNFDGSLGSSGLAELEGNDIIVTLGNWGLSAAGDLNKLINYQATTLMHELGHNLGLGHGGNESTNFKPNYLSVMNYTYQLRGLPTIGSNEGDRMHAEVADACATTLINGPTDSYTSFVLDFSDNSSIALDETNLNETLGFGRTGSGAVDFNCANGATETALSADINKDASTTTLTDHDDWANLVTDFGGLSTLSNQGVQLTAPVDTPFIVWPVRVQYDRSPYIVETLQRPE</sequence>
<dbReference type="SUPFAM" id="SSF55486">
    <property type="entry name" value="Metalloproteases ('zincins'), catalytic domain"/>
    <property type="match status" value="1"/>
</dbReference>
<keyword evidence="4" id="KW-1185">Reference proteome</keyword>
<dbReference type="PROSITE" id="PS51841">
    <property type="entry name" value="LTD"/>
    <property type="match status" value="1"/>
</dbReference>
<proteinExistence type="predicted"/>
<dbReference type="AlphaFoldDB" id="A0A2K8KWW7"/>
<dbReference type="InterPro" id="IPR001322">
    <property type="entry name" value="Lamin_tail_dom"/>
</dbReference>
<feature type="domain" description="LTD" evidence="2">
    <location>
        <begin position="240"/>
        <end position="369"/>
    </location>
</feature>
<protein>
    <submittedName>
        <fullName evidence="3">Fibronectin type III domain protein</fullName>
    </submittedName>
</protein>
<dbReference type="InterPro" id="IPR032812">
    <property type="entry name" value="SbsA_Ig"/>
</dbReference>
<dbReference type="KEGG" id="rfo:REIFOR_02449"/>
<dbReference type="GO" id="GO:0008237">
    <property type="term" value="F:metallopeptidase activity"/>
    <property type="evidence" value="ECO:0007669"/>
    <property type="project" value="InterPro"/>
</dbReference>
<evidence type="ECO:0000259" key="2">
    <source>
        <dbReference type="PROSITE" id="PS51841"/>
    </source>
</evidence>
<dbReference type="Gene3D" id="3.40.390.10">
    <property type="entry name" value="Collagenase (Catalytic Domain)"/>
    <property type="match status" value="1"/>
</dbReference>
<dbReference type="InterPro" id="IPR024079">
    <property type="entry name" value="MetalloPept_cat_dom_sf"/>
</dbReference>
<keyword evidence="1" id="KW-0732">Signal</keyword>
<dbReference type="OrthoDB" id="369088at2"/>
<dbReference type="RefSeq" id="WP_100257823.1">
    <property type="nucleotide sequence ID" value="NZ_CP011797.1"/>
</dbReference>